<dbReference type="AlphaFoldDB" id="A0A291GLW5"/>
<evidence type="ECO:0008006" key="3">
    <source>
        <dbReference type="Google" id="ProtNLM"/>
    </source>
</evidence>
<accession>A0A291GLW5</accession>
<sequence length="99" mass="10571">MSQSLEVFHELGTRQLNVLCALHFLAGGEGTVTVSHSALAGALGWRRSSGVRQSVIDLERHGLVTVTNNSMLGANRPNTFTVLPLGHVVAENYEAMEAA</sequence>
<evidence type="ECO:0000313" key="2">
    <source>
        <dbReference type="Proteomes" id="UP000218165"/>
    </source>
</evidence>
<gene>
    <name evidence="1" type="ORF">CFK38_06235</name>
</gene>
<organism evidence="1 2">
    <name type="scientific">Brachybacterium vulturis</name>
    <dbReference type="NCBI Taxonomy" id="2017484"/>
    <lineage>
        <taxon>Bacteria</taxon>
        <taxon>Bacillati</taxon>
        <taxon>Actinomycetota</taxon>
        <taxon>Actinomycetes</taxon>
        <taxon>Micrococcales</taxon>
        <taxon>Dermabacteraceae</taxon>
        <taxon>Brachybacterium</taxon>
    </lineage>
</organism>
<dbReference type="EMBL" id="CP023563">
    <property type="protein sequence ID" value="ATG51167.1"/>
    <property type="molecule type" value="Genomic_DNA"/>
</dbReference>
<dbReference type="KEGG" id="brz:CFK38_06235"/>
<dbReference type="Proteomes" id="UP000218165">
    <property type="component" value="Chromosome"/>
</dbReference>
<name>A0A291GLW5_9MICO</name>
<proteinExistence type="predicted"/>
<evidence type="ECO:0000313" key="1">
    <source>
        <dbReference type="EMBL" id="ATG51167.1"/>
    </source>
</evidence>
<dbReference type="OrthoDB" id="9924647at2"/>
<reference evidence="2" key="1">
    <citation type="submission" date="2017-09" db="EMBL/GenBank/DDBJ databases">
        <title>Brachybacterium sp. VM2412.</title>
        <authorList>
            <person name="Tak E.J."/>
            <person name="Bae J.-W."/>
        </authorList>
    </citation>
    <scope>NUCLEOTIDE SEQUENCE [LARGE SCALE GENOMIC DNA]</scope>
    <source>
        <strain evidence="2">VM2412</strain>
    </source>
</reference>
<keyword evidence="2" id="KW-1185">Reference proteome</keyword>
<dbReference type="RefSeq" id="WP_096802304.1">
    <property type="nucleotide sequence ID" value="NZ_CP023563.1"/>
</dbReference>
<protein>
    <recommendedName>
        <fullName evidence="3">MarR family transcriptional regulator</fullName>
    </recommendedName>
</protein>